<comment type="caution">
    <text evidence="1">The sequence shown here is derived from an EMBL/GenBank/DDBJ whole genome shotgun (WGS) entry which is preliminary data.</text>
</comment>
<proteinExistence type="predicted"/>
<accession>A0AB34A934</accession>
<gene>
    <name evidence="1" type="ORF">LCR01_05590</name>
</gene>
<evidence type="ECO:0000313" key="2">
    <source>
        <dbReference type="Proteomes" id="UP000321618"/>
    </source>
</evidence>
<name>A0AB34A934_9LACO</name>
<protein>
    <submittedName>
        <fullName evidence="1">Uncharacterized protein</fullName>
    </submittedName>
</protein>
<sequence>MKYKTKIRVLRYRSKEQVIKLESGWYRAKGVPALIAGMPFFLITRITWEENL</sequence>
<organism evidence="1 2">
    <name type="scientific">Companilactobacillus crustorum</name>
    <dbReference type="NCBI Taxonomy" id="392416"/>
    <lineage>
        <taxon>Bacteria</taxon>
        <taxon>Bacillati</taxon>
        <taxon>Bacillota</taxon>
        <taxon>Bacilli</taxon>
        <taxon>Lactobacillales</taxon>
        <taxon>Lactobacillaceae</taxon>
        <taxon>Companilactobacillus</taxon>
    </lineage>
</organism>
<reference evidence="1 2" key="1">
    <citation type="submission" date="2019-07" db="EMBL/GenBank/DDBJ databases">
        <title>Whole genome shotgun sequence of Lactobacillus crustorum NBRC 107159.</title>
        <authorList>
            <person name="Hosoyama A."/>
            <person name="Uohara A."/>
            <person name="Ohji S."/>
            <person name="Ichikawa N."/>
        </authorList>
    </citation>
    <scope>NUCLEOTIDE SEQUENCE [LARGE SCALE GENOMIC DNA]</scope>
    <source>
        <strain evidence="1 2">NBRC 107159</strain>
    </source>
</reference>
<dbReference type="EMBL" id="BJZM01000008">
    <property type="protein sequence ID" value="GEO76116.1"/>
    <property type="molecule type" value="Genomic_DNA"/>
</dbReference>
<dbReference type="AlphaFoldDB" id="A0AB34A934"/>
<dbReference type="Proteomes" id="UP000321618">
    <property type="component" value="Unassembled WGS sequence"/>
</dbReference>
<evidence type="ECO:0000313" key="1">
    <source>
        <dbReference type="EMBL" id="GEO76116.1"/>
    </source>
</evidence>